<keyword evidence="8" id="KW-0472">Membrane</keyword>
<comment type="caution">
    <text evidence="12">The sequence shown here is derived from an EMBL/GenBank/DDBJ whole genome shotgun (WGS) entry which is preliminary data.</text>
</comment>
<name>A0AAV4GG76_9GAST</name>
<dbReference type="AlphaFoldDB" id="A0AAV4GG76"/>
<reference evidence="12 13" key="1">
    <citation type="journal article" date="2021" name="Elife">
        <title>Chloroplast acquisition without the gene transfer in kleptoplastic sea slugs, Plakobranchus ocellatus.</title>
        <authorList>
            <person name="Maeda T."/>
            <person name="Takahashi S."/>
            <person name="Yoshida T."/>
            <person name="Shimamura S."/>
            <person name="Takaki Y."/>
            <person name="Nagai Y."/>
            <person name="Toyoda A."/>
            <person name="Suzuki Y."/>
            <person name="Arimoto A."/>
            <person name="Ishii H."/>
            <person name="Satoh N."/>
            <person name="Nishiyama T."/>
            <person name="Hasebe M."/>
            <person name="Maruyama T."/>
            <person name="Minagawa J."/>
            <person name="Obokata J."/>
            <person name="Shigenobu S."/>
        </authorList>
    </citation>
    <scope>NUCLEOTIDE SEQUENCE [LARGE SCALE GENOMIC DNA]</scope>
</reference>
<evidence type="ECO:0000256" key="3">
    <source>
        <dbReference type="ARBA" id="ARBA00022461"/>
    </source>
</evidence>
<dbReference type="Gene3D" id="2.60.470.10">
    <property type="entry name" value="Acid-sensing ion channels like domains"/>
    <property type="match status" value="1"/>
</dbReference>
<comment type="subcellular location">
    <subcellularLocation>
        <location evidence="1">Membrane</location>
        <topology evidence="1">Multi-pass membrane protein</topology>
    </subcellularLocation>
</comment>
<keyword evidence="6" id="KW-0915">Sodium</keyword>
<keyword evidence="10 11" id="KW-0407">Ion channel</keyword>
<accession>A0AAV4GG76</accession>
<dbReference type="EMBL" id="BMAT01004921">
    <property type="protein sequence ID" value="GFR83390.1"/>
    <property type="molecule type" value="Genomic_DNA"/>
</dbReference>
<protein>
    <submittedName>
        <fullName evidence="12">Amiloride-sensitive sodium channel subunit beta-like</fullName>
    </submittedName>
</protein>
<keyword evidence="7 11" id="KW-0406">Ion transport</keyword>
<evidence type="ECO:0000256" key="8">
    <source>
        <dbReference type="ARBA" id="ARBA00023136"/>
    </source>
</evidence>
<dbReference type="GO" id="GO:0005886">
    <property type="term" value="C:plasma membrane"/>
    <property type="evidence" value="ECO:0007669"/>
    <property type="project" value="TreeGrafter"/>
</dbReference>
<evidence type="ECO:0000313" key="13">
    <source>
        <dbReference type="Proteomes" id="UP000762676"/>
    </source>
</evidence>
<dbReference type="PANTHER" id="PTHR11690:SF248">
    <property type="entry name" value="PICKPOCKET 17, ISOFORM A"/>
    <property type="match status" value="1"/>
</dbReference>
<keyword evidence="9 11" id="KW-0739">Sodium transport</keyword>
<keyword evidence="4 11" id="KW-0812">Transmembrane</keyword>
<evidence type="ECO:0000256" key="5">
    <source>
        <dbReference type="ARBA" id="ARBA00022989"/>
    </source>
</evidence>
<evidence type="ECO:0000313" key="12">
    <source>
        <dbReference type="EMBL" id="GFR83390.1"/>
    </source>
</evidence>
<evidence type="ECO:0000256" key="6">
    <source>
        <dbReference type="ARBA" id="ARBA00023053"/>
    </source>
</evidence>
<evidence type="ECO:0000256" key="4">
    <source>
        <dbReference type="ARBA" id="ARBA00022692"/>
    </source>
</evidence>
<gene>
    <name evidence="12" type="ORF">ElyMa_002389600</name>
</gene>
<dbReference type="GO" id="GO:0015280">
    <property type="term" value="F:ligand-gated sodium channel activity"/>
    <property type="evidence" value="ECO:0007669"/>
    <property type="project" value="TreeGrafter"/>
</dbReference>
<keyword evidence="5" id="KW-1133">Transmembrane helix</keyword>
<evidence type="ECO:0000256" key="2">
    <source>
        <dbReference type="ARBA" id="ARBA00022448"/>
    </source>
</evidence>
<proteinExistence type="inferred from homology"/>
<evidence type="ECO:0000256" key="9">
    <source>
        <dbReference type="ARBA" id="ARBA00023201"/>
    </source>
</evidence>
<organism evidence="12 13">
    <name type="scientific">Elysia marginata</name>
    <dbReference type="NCBI Taxonomy" id="1093978"/>
    <lineage>
        <taxon>Eukaryota</taxon>
        <taxon>Metazoa</taxon>
        <taxon>Spiralia</taxon>
        <taxon>Lophotrochozoa</taxon>
        <taxon>Mollusca</taxon>
        <taxon>Gastropoda</taxon>
        <taxon>Heterobranchia</taxon>
        <taxon>Euthyneura</taxon>
        <taxon>Panpulmonata</taxon>
        <taxon>Sacoglossa</taxon>
        <taxon>Placobranchoidea</taxon>
        <taxon>Plakobranchidae</taxon>
        <taxon>Elysia</taxon>
    </lineage>
</organism>
<evidence type="ECO:0000256" key="7">
    <source>
        <dbReference type="ARBA" id="ARBA00023065"/>
    </source>
</evidence>
<evidence type="ECO:0000256" key="1">
    <source>
        <dbReference type="ARBA" id="ARBA00004141"/>
    </source>
</evidence>
<dbReference type="PRINTS" id="PR01078">
    <property type="entry name" value="AMINACHANNEL"/>
</dbReference>
<dbReference type="InterPro" id="IPR001873">
    <property type="entry name" value="ENaC"/>
</dbReference>
<dbReference type="Pfam" id="PF00858">
    <property type="entry name" value="ASC"/>
    <property type="match status" value="1"/>
</dbReference>
<evidence type="ECO:0000256" key="11">
    <source>
        <dbReference type="RuleBase" id="RU000679"/>
    </source>
</evidence>
<keyword evidence="2 11" id="KW-0813">Transport</keyword>
<keyword evidence="3 11" id="KW-0894">Sodium channel</keyword>
<comment type="similarity">
    <text evidence="11">Belongs to the amiloride-sensitive sodium channel (TC 1.A.6) family.</text>
</comment>
<keyword evidence="13" id="KW-1185">Reference proteome</keyword>
<dbReference type="Proteomes" id="UP000762676">
    <property type="component" value="Unassembled WGS sequence"/>
</dbReference>
<dbReference type="PANTHER" id="PTHR11690">
    <property type="entry name" value="AMILORIDE-SENSITIVE SODIUM CHANNEL-RELATED"/>
    <property type="match status" value="1"/>
</dbReference>
<evidence type="ECO:0000256" key="10">
    <source>
        <dbReference type="ARBA" id="ARBA00023303"/>
    </source>
</evidence>
<sequence>MPEEISHDRCPISTETVILFSIASLQLQLFLESDDYVPGIANSKGVQVIIHDQGTIPFPEDDGLAVAAGTETFIGLKRVLLASAACKRNISVCATLGDKKDEKLSEEFVKLVIYYEDLNYEELTESEDYEVRSQILCPLFQGSFMLTFRLGTRIQVMSIFVHTIKMYSTREASRLK</sequence>